<accession>A0A7R9WVD1</accession>
<gene>
    <name evidence="2" type="ORF">CAUS1442_LOCUS7854</name>
</gene>
<name>A0A7R9WVD1_9STRA</name>
<dbReference type="EMBL" id="HBEF01012490">
    <property type="protein sequence ID" value="CAD8335749.1"/>
    <property type="molecule type" value="Transcribed_RNA"/>
</dbReference>
<dbReference type="AlphaFoldDB" id="A0A7R9WVD1"/>
<evidence type="ECO:0000256" key="1">
    <source>
        <dbReference type="SAM" id="SignalP"/>
    </source>
</evidence>
<keyword evidence="1" id="KW-0732">Signal</keyword>
<proteinExistence type="predicted"/>
<reference evidence="2" key="1">
    <citation type="submission" date="2021-01" db="EMBL/GenBank/DDBJ databases">
        <authorList>
            <person name="Corre E."/>
            <person name="Pelletier E."/>
            <person name="Niang G."/>
            <person name="Scheremetjew M."/>
            <person name="Finn R."/>
            <person name="Kale V."/>
            <person name="Holt S."/>
            <person name="Cochrane G."/>
            <person name="Meng A."/>
            <person name="Brown T."/>
            <person name="Cohen L."/>
        </authorList>
    </citation>
    <scope>NUCLEOTIDE SEQUENCE</scope>
    <source>
        <strain evidence="2">CCMP3328</strain>
    </source>
</reference>
<protein>
    <submittedName>
        <fullName evidence="2">Uncharacterized protein</fullName>
    </submittedName>
</protein>
<sequence length="273" mass="29940">MVNWRNRSARFHVAICCTFAALFVVDDAQAWSPSMTNRRELETVRLQRDGISSTALFNDRFERDLNERSMRNAQGKGAGGGMAAGAILGGLVLGPFGALFGANIGANLGQMNAVDQARKDEMERLGISQDMLDAAQECGMALQQAMEGLSATQDSLKTQQMLARRLDSDAEDIYEKAKVAIGDGDEIAAKDLLFKRTQVQDKLKKILLNCAEEKKRLVTMEDNVKAIEARALEIESLLQRTVGAKSRQDAGMAELSLARDDPLLQKFKDLGID</sequence>
<organism evidence="2">
    <name type="scientific">Craspedostauros australis</name>
    <dbReference type="NCBI Taxonomy" id="1486917"/>
    <lineage>
        <taxon>Eukaryota</taxon>
        <taxon>Sar</taxon>
        <taxon>Stramenopiles</taxon>
        <taxon>Ochrophyta</taxon>
        <taxon>Bacillariophyta</taxon>
        <taxon>Bacillariophyceae</taxon>
        <taxon>Bacillariophycidae</taxon>
        <taxon>Naviculales</taxon>
        <taxon>Naviculaceae</taxon>
        <taxon>Craspedostauros</taxon>
    </lineage>
</organism>
<evidence type="ECO:0000313" key="2">
    <source>
        <dbReference type="EMBL" id="CAD8335749.1"/>
    </source>
</evidence>
<feature type="signal peptide" evidence="1">
    <location>
        <begin position="1"/>
        <end position="30"/>
    </location>
</feature>
<feature type="chain" id="PRO_5030900788" evidence="1">
    <location>
        <begin position="31"/>
        <end position="273"/>
    </location>
</feature>